<accession>A0A3Q8IP13</accession>
<sequence>MESSYLKRAHYDLPQEQLEYFDSRARTPPCFVPSTPVRILYDKAALGCNHEMLRRSQERPVNVKSELHAVTQLGSLAEKYHQYFAQHPRADIESRWLKNDSAVSGFHRVEESQRHETTAPRTTAQKPASEVPSHVSSVQHAHPSVRAKPSFPPRSHGGIPQDQPESIIDRAKRQMTRPTENHPWPSRNDYEQPRGERHAPVSKLSASCGTPVSRDLPIEMSTSARSQDEEAAVPQQARERPAEACSYMAQQVDTIHPVLKAQDHQESNYLARRPTSQGHLDEDERMRDDEENCTFHPKVNNASWRRKMRMQKSTHRESERAYSLRVSCGGHENDVYDRMHGDADAAKRRSASRCAQKEIDNAEIERNASHGSRSTFVNPHRSAVDSQADPKEVFLRLYADAQRYNKEKAEQERLIDLKRQQERGEAPYDRENSSKARDGSQGHDDGIGFSEDEKSFTAKPRGSSSRRKGSATRDLFERLSRPHTVTIKFEKQKEQAEQEKREKEQRDVEAKRSETEKITSYSWRIPSKSFTFSDLESQNALYVS</sequence>
<gene>
    <name evidence="2" type="ORF">LdCL_260013100</name>
</gene>
<organism evidence="2 3">
    <name type="scientific">Leishmania donovani</name>
    <dbReference type="NCBI Taxonomy" id="5661"/>
    <lineage>
        <taxon>Eukaryota</taxon>
        <taxon>Discoba</taxon>
        <taxon>Euglenozoa</taxon>
        <taxon>Kinetoplastea</taxon>
        <taxon>Metakinetoplastina</taxon>
        <taxon>Trypanosomatida</taxon>
        <taxon>Trypanosomatidae</taxon>
        <taxon>Leishmaniinae</taxon>
        <taxon>Leishmania</taxon>
    </lineage>
</organism>
<keyword evidence="3" id="KW-1185">Reference proteome</keyword>
<proteinExistence type="predicted"/>
<dbReference type="VEuPathDB" id="TriTrypDB:LdCL_260013100"/>
<feature type="compositionally biased region" description="Basic and acidic residues" evidence="1">
    <location>
        <begin position="359"/>
        <end position="368"/>
    </location>
</feature>
<evidence type="ECO:0000256" key="1">
    <source>
        <dbReference type="SAM" id="MobiDB-lite"/>
    </source>
</evidence>
<reference evidence="2 3" key="1">
    <citation type="journal article" date="2018" name="Sci. Rep.">
        <title>A complete Leishmania donovani reference genome identifies novel genetic variations associated with virulence.</title>
        <authorList>
            <person name="Lypaczewski P."/>
            <person name="Hoshizaki J."/>
            <person name="Zhang W.-W."/>
            <person name="McCall L.-I."/>
            <person name="Torcivia-Rodriguez J."/>
            <person name="Simonyan V."/>
            <person name="Kaur A."/>
            <person name="Dewar K."/>
            <person name="Matlashewski G."/>
        </authorList>
    </citation>
    <scope>NUCLEOTIDE SEQUENCE [LARGE SCALE GENOMIC DNA]</scope>
    <source>
        <strain evidence="2 3">LdCL</strain>
    </source>
</reference>
<feature type="compositionally biased region" description="Basic and acidic residues" evidence="1">
    <location>
        <begin position="412"/>
        <end position="456"/>
    </location>
</feature>
<feature type="region of interest" description="Disordered" evidence="1">
    <location>
        <begin position="107"/>
        <end position="215"/>
    </location>
</feature>
<dbReference type="EMBL" id="CP029525">
    <property type="protein sequence ID" value="AYU79676.1"/>
    <property type="molecule type" value="Genomic_DNA"/>
</dbReference>
<feature type="region of interest" description="Disordered" evidence="1">
    <location>
        <begin position="359"/>
        <end position="387"/>
    </location>
</feature>
<dbReference type="VEuPathDB" id="TriTrypDB:LDHU3_26.0970"/>
<dbReference type="SMR" id="A0A3Q8IP13"/>
<evidence type="ECO:0000313" key="3">
    <source>
        <dbReference type="Proteomes" id="UP000274082"/>
    </source>
</evidence>
<dbReference type="VEuPathDB" id="TriTrypDB:LdBPK_260740.1"/>
<feature type="compositionally biased region" description="Basic and acidic residues" evidence="1">
    <location>
        <begin position="107"/>
        <end position="118"/>
    </location>
</feature>
<protein>
    <submittedName>
        <fullName evidence="2">Uncharacterized protein</fullName>
    </submittedName>
</protein>
<dbReference type="OrthoDB" id="273798at2759"/>
<dbReference type="Proteomes" id="UP000274082">
    <property type="component" value="Chromosome 26"/>
</dbReference>
<feature type="compositionally biased region" description="Basic and acidic residues" evidence="1">
    <location>
        <begin position="488"/>
        <end position="517"/>
    </location>
</feature>
<dbReference type="AlphaFoldDB" id="A0A3Q8IP13"/>
<evidence type="ECO:0000313" key="2">
    <source>
        <dbReference type="EMBL" id="AYU79676.1"/>
    </source>
</evidence>
<name>A0A3Q8IP13_LEIDO</name>
<feature type="region of interest" description="Disordered" evidence="1">
    <location>
        <begin position="412"/>
        <end position="518"/>
    </location>
</feature>
<feature type="compositionally biased region" description="Basic and acidic residues" evidence="1">
    <location>
        <begin position="188"/>
        <end position="199"/>
    </location>
</feature>